<protein>
    <submittedName>
        <fullName evidence="1">Uncharacterized protein</fullName>
    </submittedName>
</protein>
<accession>A0A222YZH4</accession>
<keyword evidence="2" id="KW-1185">Reference proteome</keyword>
<reference evidence="2" key="1">
    <citation type="submission" date="2017-05" db="EMBL/GenBank/DDBJ databases">
        <authorList>
            <person name="Song R."/>
            <person name="Chenine A.L."/>
            <person name="Ruprecht R.M."/>
        </authorList>
    </citation>
    <scope>NUCLEOTIDE SEQUENCE [LARGE SCALE GENOMIC DNA]</scope>
</reference>
<sequence>MDYRWLRAWDRMMGSLSYWTEAQLANARTDEAPANAIYRKAPGVWATTDDIESVETFRRLARLV</sequence>
<proteinExistence type="predicted"/>
<name>A0A222YZH4_9CAUD</name>
<dbReference type="Proteomes" id="UP000225918">
    <property type="component" value="Segment"/>
</dbReference>
<gene>
    <name evidence="1" type="ORF">SEA_MYRADEE_93</name>
</gene>
<evidence type="ECO:0000313" key="1">
    <source>
        <dbReference type="EMBL" id="ASR77200.1"/>
    </source>
</evidence>
<evidence type="ECO:0000313" key="2">
    <source>
        <dbReference type="Proteomes" id="UP000225918"/>
    </source>
</evidence>
<dbReference type="EMBL" id="MF141539">
    <property type="protein sequence ID" value="ASR77200.1"/>
    <property type="molecule type" value="Genomic_DNA"/>
</dbReference>
<organism evidence="1 2">
    <name type="scientific">Mycobacterium phage MyraDee</name>
    <dbReference type="NCBI Taxonomy" id="2024303"/>
    <lineage>
        <taxon>Viruses</taxon>
        <taxon>Duplodnaviria</taxon>
        <taxon>Heunggongvirae</taxon>
        <taxon>Uroviricota</taxon>
        <taxon>Caudoviricetes</taxon>
        <taxon>Myradeevirus</taxon>
        <taxon>Myradeevirus MyraDee</taxon>
    </lineage>
</organism>